<gene>
    <name evidence="2" type="ORF">DET61_11671</name>
</gene>
<dbReference type="EMBL" id="QPJI01000016">
    <property type="protein sequence ID" value="RCW64030.1"/>
    <property type="molecule type" value="Genomic_DNA"/>
</dbReference>
<dbReference type="Proteomes" id="UP000253647">
    <property type="component" value="Unassembled WGS sequence"/>
</dbReference>
<evidence type="ECO:0000256" key="1">
    <source>
        <dbReference type="SAM" id="MobiDB-lite"/>
    </source>
</evidence>
<comment type="caution">
    <text evidence="2">The sequence shown here is derived from an EMBL/GenBank/DDBJ whole genome shotgun (WGS) entry which is preliminary data.</text>
</comment>
<dbReference type="AlphaFoldDB" id="A0A368X7R1"/>
<sequence>MEDEELLPADEGRIAYQRRQTPDANPYRESDWRHDEWWFGWKTEEECDQDDAYDWSTDSFK</sequence>
<proteinExistence type="predicted"/>
<evidence type="ECO:0000313" key="2">
    <source>
        <dbReference type="EMBL" id="RCW64030.1"/>
    </source>
</evidence>
<accession>A0A368X7R1</accession>
<organism evidence="2 3">
    <name type="scientific">Marinobacter nauticus</name>
    <name type="common">Marinobacter hydrocarbonoclasticus</name>
    <name type="synonym">Marinobacter aquaeolei</name>
    <dbReference type="NCBI Taxonomy" id="2743"/>
    <lineage>
        <taxon>Bacteria</taxon>
        <taxon>Pseudomonadati</taxon>
        <taxon>Pseudomonadota</taxon>
        <taxon>Gammaproteobacteria</taxon>
        <taxon>Pseudomonadales</taxon>
        <taxon>Marinobacteraceae</taxon>
        <taxon>Marinobacter</taxon>
    </lineage>
</organism>
<feature type="region of interest" description="Disordered" evidence="1">
    <location>
        <begin position="1"/>
        <end position="29"/>
    </location>
</feature>
<reference evidence="2 3" key="1">
    <citation type="submission" date="2018-07" db="EMBL/GenBank/DDBJ databases">
        <title>Freshwater and sediment microbial communities from various areas in North America, analyzing microbe dynamics in response to fracking.</title>
        <authorList>
            <person name="Lamendella R."/>
        </authorList>
    </citation>
    <scope>NUCLEOTIDE SEQUENCE [LARGE SCALE GENOMIC DNA]</scope>
    <source>
        <strain evidence="2 3">105B</strain>
    </source>
</reference>
<evidence type="ECO:0000313" key="3">
    <source>
        <dbReference type="Proteomes" id="UP000253647"/>
    </source>
</evidence>
<name>A0A368X7R1_MARNT</name>
<protein>
    <submittedName>
        <fullName evidence="2">Uncharacterized protein</fullName>
    </submittedName>
</protein>